<proteinExistence type="predicted"/>
<sequence>NETLKTELLYVDFTSTNPPTGLVSTAVQENGTTEFIPFMARIFGASYTRAALRPNRDPHAPLHLDLLLQSGCSEPLDIPEVIPFLSGQISSNEHDEKERVSQGLSSFLLGLCIINIQKTDEEAYQMLLQLIR</sequence>
<dbReference type="EMBL" id="CP045895">
    <property type="protein sequence ID" value="QQP49537.1"/>
    <property type="molecule type" value="Genomic_DNA"/>
</dbReference>
<protein>
    <submittedName>
        <fullName evidence="1">Vesicle docking protein P115like</fullName>
    </submittedName>
</protein>
<accession>A0A7T8HGL9</accession>
<dbReference type="OrthoDB" id="198977at2759"/>
<dbReference type="Proteomes" id="UP000595437">
    <property type="component" value="Chromosome 6"/>
</dbReference>
<keyword evidence="2" id="KW-1185">Reference proteome</keyword>
<dbReference type="AlphaFoldDB" id="A0A7T8HGL9"/>
<organism evidence="1 2">
    <name type="scientific">Caligus rogercresseyi</name>
    <name type="common">Sea louse</name>
    <dbReference type="NCBI Taxonomy" id="217165"/>
    <lineage>
        <taxon>Eukaryota</taxon>
        <taxon>Metazoa</taxon>
        <taxon>Ecdysozoa</taxon>
        <taxon>Arthropoda</taxon>
        <taxon>Crustacea</taxon>
        <taxon>Multicrustacea</taxon>
        <taxon>Hexanauplia</taxon>
        <taxon>Copepoda</taxon>
        <taxon>Siphonostomatoida</taxon>
        <taxon>Caligidae</taxon>
        <taxon>Caligus</taxon>
    </lineage>
</organism>
<evidence type="ECO:0000313" key="1">
    <source>
        <dbReference type="EMBL" id="QQP49537.1"/>
    </source>
</evidence>
<evidence type="ECO:0000313" key="2">
    <source>
        <dbReference type="Proteomes" id="UP000595437"/>
    </source>
</evidence>
<gene>
    <name evidence="1" type="ORF">FKW44_010243</name>
</gene>
<feature type="non-terminal residue" evidence="1">
    <location>
        <position position="1"/>
    </location>
</feature>
<feature type="non-terminal residue" evidence="1">
    <location>
        <position position="132"/>
    </location>
</feature>
<reference evidence="2" key="1">
    <citation type="submission" date="2021-01" db="EMBL/GenBank/DDBJ databases">
        <title>Caligus Genome Assembly.</title>
        <authorList>
            <person name="Gallardo-Escarate C."/>
        </authorList>
    </citation>
    <scope>NUCLEOTIDE SEQUENCE [LARGE SCALE GENOMIC DNA]</scope>
</reference>
<name>A0A7T8HGL9_CALRO</name>